<organism evidence="6 7">
    <name type="scientific">Streptomyces paludis</name>
    <dbReference type="NCBI Taxonomy" id="2282738"/>
    <lineage>
        <taxon>Bacteria</taxon>
        <taxon>Bacillati</taxon>
        <taxon>Actinomycetota</taxon>
        <taxon>Actinomycetes</taxon>
        <taxon>Kitasatosporales</taxon>
        <taxon>Streptomycetaceae</taxon>
        <taxon>Streptomyces</taxon>
    </lineage>
</organism>
<dbReference type="AlphaFoldDB" id="A0A345HMI8"/>
<evidence type="ECO:0000256" key="3">
    <source>
        <dbReference type="ARBA" id="ARBA00023163"/>
    </source>
</evidence>
<dbReference type="InterPro" id="IPR050109">
    <property type="entry name" value="HTH-type_TetR-like_transc_reg"/>
</dbReference>
<dbReference type="Proteomes" id="UP000253868">
    <property type="component" value="Chromosome"/>
</dbReference>
<dbReference type="OrthoDB" id="3358037at2"/>
<dbReference type="GO" id="GO:0000976">
    <property type="term" value="F:transcription cis-regulatory region binding"/>
    <property type="evidence" value="ECO:0007669"/>
    <property type="project" value="TreeGrafter"/>
</dbReference>
<keyword evidence="7" id="KW-1185">Reference proteome</keyword>
<dbReference type="InterPro" id="IPR001647">
    <property type="entry name" value="HTH_TetR"/>
</dbReference>
<dbReference type="Gene3D" id="1.10.357.10">
    <property type="entry name" value="Tetracycline Repressor, domain 2"/>
    <property type="match status" value="1"/>
</dbReference>
<dbReference type="SUPFAM" id="SSF48498">
    <property type="entry name" value="Tetracyclin repressor-like, C-terminal domain"/>
    <property type="match status" value="1"/>
</dbReference>
<dbReference type="KEGG" id="spad:DVK44_09610"/>
<keyword evidence="3" id="KW-0804">Transcription</keyword>
<accession>A0A345HMI8</accession>
<keyword evidence="1" id="KW-0805">Transcription regulation</keyword>
<dbReference type="InterPro" id="IPR004111">
    <property type="entry name" value="Repressor_TetR_C"/>
</dbReference>
<dbReference type="SUPFAM" id="SSF46689">
    <property type="entry name" value="Homeodomain-like"/>
    <property type="match status" value="1"/>
</dbReference>
<dbReference type="RefSeq" id="WP_114659277.1">
    <property type="nucleotide sequence ID" value="NZ_CP031194.1"/>
</dbReference>
<reference evidence="7" key="1">
    <citation type="submission" date="2018-07" db="EMBL/GenBank/DDBJ databases">
        <authorList>
            <person name="Zhao J."/>
        </authorList>
    </citation>
    <scope>NUCLEOTIDE SEQUENCE [LARGE SCALE GENOMIC DNA]</scope>
    <source>
        <strain evidence="7">GSSD-12</strain>
    </source>
</reference>
<dbReference type="GO" id="GO:0045892">
    <property type="term" value="P:negative regulation of DNA-templated transcription"/>
    <property type="evidence" value="ECO:0007669"/>
    <property type="project" value="InterPro"/>
</dbReference>
<name>A0A345HMI8_9ACTN</name>
<evidence type="ECO:0000256" key="4">
    <source>
        <dbReference type="PROSITE-ProRule" id="PRU00335"/>
    </source>
</evidence>
<proteinExistence type="predicted"/>
<evidence type="ECO:0000313" key="7">
    <source>
        <dbReference type="Proteomes" id="UP000253868"/>
    </source>
</evidence>
<dbReference type="InterPro" id="IPR036271">
    <property type="entry name" value="Tet_transcr_reg_TetR-rel_C_sf"/>
</dbReference>
<evidence type="ECO:0000259" key="5">
    <source>
        <dbReference type="PROSITE" id="PS50977"/>
    </source>
</evidence>
<feature type="DNA-binding region" description="H-T-H motif" evidence="4">
    <location>
        <begin position="39"/>
        <end position="58"/>
    </location>
</feature>
<dbReference type="InterPro" id="IPR009057">
    <property type="entry name" value="Homeodomain-like_sf"/>
</dbReference>
<gene>
    <name evidence="6" type="ORF">DVK44_09610</name>
</gene>
<keyword evidence="2 4" id="KW-0238">DNA-binding</keyword>
<dbReference type="PANTHER" id="PTHR30055:SF151">
    <property type="entry name" value="TRANSCRIPTIONAL REGULATORY PROTEIN"/>
    <property type="match status" value="1"/>
</dbReference>
<evidence type="ECO:0000313" key="6">
    <source>
        <dbReference type="EMBL" id="AXG77912.1"/>
    </source>
</evidence>
<dbReference type="GO" id="GO:0003700">
    <property type="term" value="F:DNA-binding transcription factor activity"/>
    <property type="evidence" value="ECO:0007669"/>
    <property type="project" value="TreeGrafter"/>
</dbReference>
<dbReference type="Gene3D" id="1.10.10.60">
    <property type="entry name" value="Homeodomain-like"/>
    <property type="match status" value="1"/>
</dbReference>
<feature type="domain" description="HTH tetR-type" evidence="5">
    <location>
        <begin position="16"/>
        <end position="76"/>
    </location>
</feature>
<dbReference type="Pfam" id="PF02909">
    <property type="entry name" value="TetR_C_1"/>
    <property type="match status" value="1"/>
</dbReference>
<dbReference type="PANTHER" id="PTHR30055">
    <property type="entry name" value="HTH-TYPE TRANSCRIPTIONAL REGULATOR RUTR"/>
    <property type="match status" value="1"/>
</dbReference>
<dbReference type="EMBL" id="CP031194">
    <property type="protein sequence ID" value="AXG77912.1"/>
    <property type="molecule type" value="Genomic_DNA"/>
</dbReference>
<sequence>MPAEQPRAKPVGRPPHLSLDAIIAAADRILQTEGAGKLSMRRLADELNSAPMALYYHVRNKDELLLLVMENQARNTPRPELPEDPRERLIAVSTTLYELLADRLWIIQVLAGDDLMAPSALWFVEEMIGAAVDYGHTPEQAVYIYRTIWYSIVGDLIIRVNGKHRRSRATGPTYEDQVVAGLGSGTHPHLTSVADRWADLNARDTHRQGLAAIIDGLLRSDTTTQDR</sequence>
<evidence type="ECO:0000256" key="1">
    <source>
        <dbReference type="ARBA" id="ARBA00023015"/>
    </source>
</evidence>
<protein>
    <submittedName>
        <fullName evidence="6">TetR/AcrR family transcriptional regulator</fullName>
    </submittedName>
</protein>
<evidence type="ECO:0000256" key="2">
    <source>
        <dbReference type="ARBA" id="ARBA00023125"/>
    </source>
</evidence>
<dbReference type="Pfam" id="PF00440">
    <property type="entry name" value="TetR_N"/>
    <property type="match status" value="1"/>
</dbReference>
<dbReference type="PROSITE" id="PS50977">
    <property type="entry name" value="HTH_TETR_2"/>
    <property type="match status" value="1"/>
</dbReference>